<evidence type="ECO:0000256" key="6">
    <source>
        <dbReference type="SAM" id="SignalP"/>
    </source>
</evidence>
<feature type="region of interest" description="Disordered" evidence="5">
    <location>
        <begin position="487"/>
        <end position="526"/>
    </location>
</feature>
<dbReference type="InterPro" id="IPR000169">
    <property type="entry name" value="Pept_cys_AS"/>
</dbReference>
<comment type="similarity">
    <text evidence="1">Belongs to the peptidase C1 family.</text>
</comment>
<evidence type="ECO:0000313" key="11">
    <source>
        <dbReference type="Proteomes" id="UP000247498"/>
    </source>
</evidence>
<accession>A0A2V0NXP0</accession>
<feature type="domain" description="Peptidase C1A papain C-terminal" evidence="8">
    <location>
        <begin position="135"/>
        <end position="368"/>
    </location>
</feature>
<dbReference type="InterPro" id="IPR037277">
    <property type="entry name" value="Granulin_sf"/>
</dbReference>
<feature type="domain" description="Granulins" evidence="7">
    <location>
        <begin position="413"/>
        <end position="470"/>
    </location>
</feature>
<dbReference type="InterPro" id="IPR025660">
    <property type="entry name" value="Pept_his_AS"/>
</dbReference>
<evidence type="ECO:0000256" key="3">
    <source>
        <dbReference type="ARBA" id="ARBA00023157"/>
    </source>
</evidence>
<dbReference type="SMART" id="SM00277">
    <property type="entry name" value="GRAN"/>
    <property type="match status" value="1"/>
</dbReference>
<dbReference type="SMART" id="SM00645">
    <property type="entry name" value="Pept_C1"/>
    <property type="match status" value="1"/>
</dbReference>
<organism evidence="10 11">
    <name type="scientific">Raphidocelis subcapitata</name>
    <dbReference type="NCBI Taxonomy" id="307507"/>
    <lineage>
        <taxon>Eukaryota</taxon>
        <taxon>Viridiplantae</taxon>
        <taxon>Chlorophyta</taxon>
        <taxon>core chlorophytes</taxon>
        <taxon>Chlorophyceae</taxon>
        <taxon>CS clade</taxon>
        <taxon>Sphaeropleales</taxon>
        <taxon>Selenastraceae</taxon>
        <taxon>Raphidocelis</taxon>
    </lineage>
</organism>
<feature type="compositionally biased region" description="Pro residues" evidence="5">
    <location>
        <begin position="372"/>
        <end position="408"/>
    </location>
</feature>
<proteinExistence type="inferred from homology"/>
<keyword evidence="2" id="KW-0378">Hydrolase</keyword>
<dbReference type="PROSITE" id="PS00639">
    <property type="entry name" value="THIOL_PROTEASE_HIS"/>
    <property type="match status" value="1"/>
</dbReference>
<evidence type="ECO:0000256" key="2">
    <source>
        <dbReference type="ARBA" id="ARBA00022807"/>
    </source>
</evidence>
<evidence type="ECO:0000313" key="10">
    <source>
        <dbReference type="EMBL" id="GBF92394.1"/>
    </source>
</evidence>
<dbReference type="InParanoid" id="A0A2V0NXP0"/>
<dbReference type="Gene3D" id="3.90.70.10">
    <property type="entry name" value="Cysteine proteinases"/>
    <property type="match status" value="1"/>
</dbReference>
<dbReference type="PROSITE" id="PS00139">
    <property type="entry name" value="THIOL_PROTEASE_CYS"/>
    <property type="match status" value="1"/>
</dbReference>
<dbReference type="InterPro" id="IPR013201">
    <property type="entry name" value="Prot_inhib_I29"/>
</dbReference>
<keyword evidence="2" id="KW-0645">Protease</keyword>
<keyword evidence="2" id="KW-0788">Thiol protease</keyword>
<comment type="caution">
    <text evidence="10">The sequence shown here is derived from an EMBL/GenBank/DDBJ whole genome shotgun (WGS) entry which is preliminary data.</text>
</comment>
<dbReference type="FunCoup" id="A0A2V0NXP0">
    <property type="interactions" value="845"/>
</dbReference>
<dbReference type="InterPro" id="IPR000118">
    <property type="entry name" value="Granulin"/>
</dbReference>
<name>A0A2V0NXP0_9CHLO</name>
<evidence type="ECO:0000259" key="9">
    <source>
        <dbReference type="SMART" id="SM00848"/>
    </source>
</evidence>
<dbReference type="GO" id="GO:0006508">
    <property type="term" value="P:proteolysis"/>
    <property type="evidence" value="ECO:0007669"/>
    <property type="project" value="InterPro"/>
</dbReference>
<keyword evidence="11" id="KW-1185">Reference proteome</keyword>
<keyword evidence="3" id="KW-1015">Disulfide bond</keyword>
<reference evidence="10 11" key="1">
    <citation type="journal article" date="2018" name="Sci. Rep.">
        <title>Raphidocelis subcapitata (=Pseudokirchneriella subcapitata) provides an insight into genome evolution and environmental adaptations in the Sphaeropleales.</title>
        <authorList>
            <person name="Suzuki S."/>
            <person name="Yamaguchi H."/>
            <person name="Nakajima N."/>
            <person name="Kawachi M."/>
        </authorList>
    </citation>
    <scope>NUCLEOTIDE SEQUENCE [LARGE SCALE GENOMIC DNA]</scope>
    <source>
        <strain evidence="10 11">NIES-35</strain>
    </source>
</reference>
<keyword evidence="4" id="KW-0325">Glycoprotein</keyword>
<evidence type="ECO:0000256" key="1">
    <source>
        <dbReference type="ARBA" id="ARBA00008455"/>
    </source>
</evidence>
<keyword evidence="6" id="KW-0732">Signal</keyword>
<dbReference type="InterPro" id="IPR039417">
    <property type="entry name" value="Peptidase_C1A_papain-like"/>
</dbReference>
<dbReference type="CDD" id="cd02248">
    <property type="entry name" value="Peptidase_C1A"/>
    <property type="match status" value="1"/>
</dbReference>
<dbReference type="SUPFAM" id="SSF54001">
    <property type="entry name" value="Cysteine proteinases"/>
    <property type="match status" value="1"/>
</dbReference>
<dbReference type="FunFam" id="3.90.70.10:FF:000332">
    <property type="entry name" value="Cathepsin L1"/>
    <property type="match status" value="1"/>
</dbReference>
<dbReference type="InterPro" id="IPR013128">
    <property type="entry name" value="Peptidase_C1A"/>
</dbReference>
<dbReference type="Gene3D" id="2.10.25.160">
    <property type="entry name" value="Granulin"/>
    <property type="match status" value="1"/>
</dbReference>
<gene>
    <name evidence="10" type="ORF">Rsub_05596</name>
</gene>
<dbReference type="AlphaFoldDB" id="A0A2V0NXP0"/>
<protein>
    <submittedName>
        <fullName evidence="10">Uncharacterized protein</fullName>
    </submittedName>
</protein>
<dbReference type="SUPFAM" id="SSF57277">
    <property type="entry name" value="Granulin repeat"/>
    <property type="match status" value="1"/>
</dbReference>
<dbReference type="InterPro" id="IPR038765">
    <property type="entry name" value="Papain-like_cys_pep_sf"/>
</dbReference>
<dbReference type="Pfam" id="PF08246">
    <property type="entry name" value="Inhibitor_I29"/>
    <property type="match status" value="1"/>
</dbReference>
<dbReference type="OrthoDB" id="10253408at2759"/>
<evidence type="ECO:0000259" key="8">
    <source>
        <dbReference type="SMART" id="SM00645"/>
    </source>
</evidence>
<dbReference type="GO" id="GO:0008234">
    <property type="term" value="F:cysteine-type peptidase activity"/>
    <property type="evidence" value="ECO:0007669"/>
    <property type="project" value="UniProtKB-KW"/>
</dbReference>
<dbReference type="Proteomes" id="UP000247498">
    <property type="component" value="Unassembled WGS sequence"/>
</dbReference>
<dbReference type="SMART" id="SM00848">
    <property type="entry name" value="Inhibitor_I29"/>
    <property type="match status" value="1"/>
</dbReference>
<feature type="signal peptide" evidence="6">
    <location>
        <begin position="1"/>
        <end position="20"/>
    </location>
</feature>
<dbReference type="InterPro" id="IPR000668">
    <property type="entry name" value="Peptidase_C1A_C"/>
</dbReference>
<dbReference type="PANTHER" id="PTHR12411">
    <property type="entry name" value="CYSTEINE PROTEASE FAMILY C1-RELATED"/>
    <property type="match status" value="1"/>
</dbReference>
<dbReference type="Pfam" id="PF00396">
    <property type="entry name" value="Granulin"/>
    <property type="match status" value="1"/>
</dbReference>
<evidence type="ECO:0000256" key="5">
    <source>
        <dbReference type="SAM" id="MobiDB-lite"/>
    </source>
</evidence>
<feature type="domain" description="Cathepsin propeptide inhibitor" evidence="9">
    <location>
        <begin position="44"/>
        <end position="101"/>
    </location>
</feature>
<evidence type="ECO:0000256" key="4">
    <source>
        <dbReference type="ARBA" id="ARBA00023180"/>
    </source>
</evidence>
<dbReference type="Pfam" id="PF00112">
    <property type="entry name" value="Peptidase_C1"/>
    <property type="match status" value="1"/>
</dbReference>
<dbReference type="PROSITE" id="PS00640">
    <property type="entry name" value="THIOL_PROTEASE_ASN"/>
    <property type="match status" value="1"/>
</dbReference>
<dbReference type="STRING" id="307507.A0A2V0NXP0"/>
<dbReference type="InterPro" id="IPR025661">
    <property type="entry name" value="Pept_asp_AS"/>
</dbReference>
<feature type="chain" id="PRO_5018758202" evidence="6">
    <location>
        <begin position="21"/>
        <end position="526"/>
    </location>
</feature>
<dbReference type="PRINTS" id="PR00705">
    <property type="entry name" value="PAPAIN"/>
</dbReference>
<evidence type="ECO:0000259" key="7">
    <source>
        <dbReference type="SMART" id="SM00277"/>
    </source>
</evidence>
<dbReference type="EMBL" id="BDRX01000031">
    <property type="protein sequence ID" value="GBF92394.1"/>
    <property type="molecule type" value="Genomic_DNA"/>
</dbReference>
<sequence>MTARTLALGALLCCLAFARADDLLARSAHHRELLGAKANPRQAFAAWMAKHGKGYANDLQAVEQRFANWVSNLEFAIDYNARHTTHWVGLNALADLSHEEYLQRFGLGAPRFRRAPGTDARVPGFAHGGLDASALPAEVDWRAKGAVAEVKNQMSCGSCWAFSTTGSVEGINALVTGELLSLSEQNLVDCDTAQDQGCQGGLMDYAFQYVADHGIELEKDYPYTGEDGECLEEENRRVVTIDGFQDVPQLDEIALKKAASQQPVSVAIQADQRAFQLYVGGVFDDKECGTQLDHGVLVVGYGSESPSEGGAVEARDADDNVELLKMRNYWVVKNSWGAGWGDKGFIKMRMGRGKAGLCGIATQPSYPLKSGPNPPAPPPGPPAPAPAPRPPTPAPPTPAPPAPAPPKPEPVECDDTHECPAGNTCCCLRDIAGFCFTWGCCPMPDATCCPDKTHCCPESLPVCDTDSGRCLPPSGAAPGFSSVPWATKSPARRKAPAAAAAGAGFGGKRGRGGAEHAMRDQLPYAS</sequence>
<feature type="region of interest" description="Disordered" evidence="5">
    <location>
        <begin position="368"/>
        <end position="413"/>
    </location>
</feature>